<organism evidence="1 2">
    <name type="scientific">Liparis tanakae</name>
    <name type="common">Tanaka's snailfish</name>
    <dbReference type="NCBI Taxonomy" id="230148"/>
    <lineage>
        <taxon>Eukaryota</taxon>
        <taxon>Metazoa</taxon>
        <taxon>Chordata</taxon>
        <taxon>Craniata</taxon>
        <taxon>Vertebrata</taxon>
        <taxon>Euteleostomi</taxon>
        <taxon>Actinopterygii</taxon>
        <taxon>Neopterygii</taxon>
        <taxon>Teleostei</taxon>
        <taxon>Neoteleostei</taxon>
        <taxon>Acanthomorphata</taxon>
        <taxon>Eupercaria</taxon>
        <taxon>Perciformes</taxon>
        <taxon>Cottioidei</taxon>
        <taxon>Cottales</taxon>
        <taxon>Liparidae</taxon>
        <taxon>Liparis</taxon>
    </lineage>
</organism>
<reference evidence="1 2" key="1">
    <citation type="submission" date="2019-03" db="EMBL/GenBank/DDBJ databases">
        <title>First draft genome of Liparis tanakae, snailfish: a comprehensive survey of snailfish specific genes.</title>
        <authorList>
            <person name="Kim W."/>
            <person name="Song I."/>
            <person name="Jeong J.-H."/>
            <person name="Kim D."/>
            <person name="Kim S."/>
            <person name="Ryu S."/>
            <person name="Song J.Y."/>
            <person name="Lee S.K."/>
        </authorList>
    </citation>
    <scope>NUCLEOTIDE SEQUENCE [LARGE SCALE GENOMIC DNA]</scope>
    <source>
        <tissue evidence="1">Muscle</tissue>
    </source>
</reference>
<gene>
    <name evidence="1" type="ORF">EYF80_064894</name>
</gene>
<dbReference type="AlphaFoldDB" id="A0A4Z2E859"/>
<sequence length="139" mass="15863">MENASTSAALPRLNPNLIKSLLQDPFQRRTLAEKLQVKQLGPDQPPELNIKQQTGVKGKQHMRSFCKDWYTRKAWLAGCSHANAVFCFPCVLFKSTGSGKKTREHQDAHGQLCEASHIRQSKHRYTARRRTQDFGQDTQ</sequence>
<dbReference type="EMBL" id="SRLO01013781">
    <property type="protein sequence ID" value="TNN24979.1"/>
    <property type="molecule type" value="Genomic_DNA"/>
</dbReference>
<name>A0A4Z2E859_9TELE</name>
<protein>
    <submittedName>
        <fullName evidence="1">Uncharacterized protein</fullName>
    </submittedName>
</protein>
<evidence type="ECO:0000313" key="1">
    <source>
        <dbReference type="EMBL" id="TNN24979.1"/>
    </source>
</evidence>
<proteinExistence type="predicted"/>
<dbReference type="Proteomes" id="UP000314294">
    <property type="component" value="Unassembled WGS sequence"/>
</dbReference>
<keyword evidence="2" id="KW-1185">Reference proteome</keyword>
<dbReference type="OrthoDB" id="8961145at2759"/>
<evidence type="ECO:0000313" key="2">
    <source>
        <dbReference type="Proteomes" id="UP000314294"/>
    </source>
</evidence>
<comment type="caution">
    <text evidence="1">The sequence shown here is derived from an EMBL/GenBank/DDBJ whole genome shotgun (WGS) entry which is preliminary data.</text>
</comment>
<accession>A0A4Z2E859</accession>